<evidence type="ECO:0000256" key="1">
    <source>
        <dbReference type="SAM" id="Phobius"/>
    </source>
</evidence>
<gene>
    <name evidence="3" type="ORF">MPOL1434_LOCUS10558</name>
</gene>
<proteinExistence type="predicted"/>
<keyword evidence="1" id="KW-0812">Transmembrane</keyword>
<evidence type="ECO:0000313" key="3">
    <source>
        <dbReference type="EMBL" id="CAD8379491.1"/>
    </source>
</evidence>
<feature type="transmembrane region" description="Helical" evidence="1">
    <location>
        <begin position="198"/>
        <end position="217"/>
    </location>
</feature>
<dbReference type="AlphaFoldDB" id="A0A7S0B023"/>
<keyword evidence="2" id="KW-0732">Signal</keyword>
<keyword evidence="1" id="KW-1133">Transmembrane helix</keyword>
<protein>
    <submittedName>
        <fullName evidence="3">Uncharacterized protein</fullName>
    </submittedName>
</protein>
<feature type="signal peptide" evidence="2">
    <location>
        <begin position="1"/>
        <end position="24"/>
    </location>
</feature>
<evidence type="ECO:0000256" key="2">
    <source>
        <dbReference type="SAM" id="SignalP"/>
    </source>
</evidence>
<feature type="chain" id="PRO_5031509773" evidence="2">
    <location>
        <begin position="25"/>
        <end position="218"/>
    </location>
</feature>
<sequence>MKSFSSVPVLALILLLLAPSAVVSQDQLTCNRNGGGMTVWEDRTCDTLNYTFTEWCNAVDTADGNCQVTAKSCGCKYYDETGYASSVGSGSKHCANACVDISSDVPVDGSCNAQGSAVSWEGRCDSKNYTFTPQCSFRERTDNQNNVLECFVEAKGCGCLWWEDDSDYISGVNHDGRRSCDACAVYGMGNNLPSNGSAALGFAGAFGAIVFGALSMIM</sequence>
<accession>A0A7S0B023</accession>
<organism evidence="3">
    <name type="scientific">Minutocellus polymorphus</name>
    <dbReference type="NCBI Taxonomy" id="265543"/>
    <lineage>
        <taxon>Eukaryota</taxon>
        <taxon>Sar</taxon>
        <taxon>Stramenopiles</taxon>
        <taxon>Ochrophyta</taxon>
        <taxon>Bacillariophyta</taxon>
        <taxon>Mediophyceae</taxon>
        <taxon>Cymatosirophycidae</taxon>
        <taxon>Cymatosirales</taxon>
        <taxon>Cymatosiraceae</taxon>
        <taxon>Minutocellus</taxon>
    </lineage>
</organism>
<reference evidence="3" key="1">
    <citation type="submission" date="2021-01" db="EMBL/GenBank/DDBJ databases">
        <authorList>
            <person name="Corre E."/>
            <person name="Pelletier E."/>
            <person name="Niang G."/>
            <person name="Scheremetjew M."/>
            <person name="Finn R."/>
            <person name="Kale V."/>
            <person name="Holt S."/>
            <person name="Cochrane G."/>
            <person name="Meng A."/>
            <person name="Brown T."/>
            <person name="Cohen L."/>
        </authorList>
    </citation>
    <scope>NUCLEOTIDE SEQUENCE</scope>
    <source>
        <strain evidence="3">CCMP3303</strain>
    </source>
</reference>
<name>A0A7S0B023_9STRA</name>
<dbReference type="EMBL" id="HBEJ01018116">
    <property type="protein sequence ID" value="CAD8379491.1"/>
    <property type="molecule type" value="Transcribed_RNA"/>
</dbReference>
<keyword evidence="1" id="KW-0472">Membrane</keyword>